<dbReference type="InterPro" id="IPR046867">
    <property type="entry name" value="AldOxase/xan_DH_MoCoBD2"/>
</dbReference>
<dbReference type="Gene3D" id="3.90.1170.50">
    <property type="entry name" value="Aldehyde oxidase/xanthine dehydrogenase, a/b hammerhead"/>
    <property type="match status" value="1"/>
</dbReference>
<evidence type="ECO:0000313" key="3">
    <source>
        <dbReference type="Proteomes" id="UP000199542"/>
    </source>
</evidence>
<name>A0A1G4SCN7_9HYPH</name>
<evidence type="ECO:0000313" key="2">
    <source>
        <dbReference type="EMBL" id="SCW66325.1"/>
    </source>
</evidence>
<dbReference type="InterPro" id="IPR006311">
    <property type="entry name" value="TAT_signal"/>
</dbReference>
<dbReference type="InterPro" id="IPR037165">
    <property type="entry name" value="AldOxase/xan_DH_Mopterin-bd_sf"/>
</dbReference>
<dbReference type="InterPro" id="IPR012368">
    <property type="entry name" value="OxRdtase_Mopterin-bd_su_IorB"/>
</dbReference>
<dbReference type="SMART" id="SM01008">
    <property type="entry name" value="Ald_Xan_dh_C"/>
    <property type="match status" value="1"/>
</dbReference>
<reference evidence="2 3" key="1">
    <citation type="submission" date="2016-10" db="EMBL/GenBank/DDBJ databases">
        <authorList>
            <person name="de Groot N.N."/>
        </authorList>
    </citation>
    <scope>NUCLEOTIDE SEQUENCE [LARGE SCALE GENOMIC DNA]</scope>
    <source>
        <strain evidence="2 3">CGMCC 1.3401</strain>
    </source>
</reference>
<dbReference type="GO" id="GO:0016491">
    <property type="term" value="F:oxidoreductase activity"/>
    <property type="evidence" value="ECO:0007669"/>
    <property type="project" value="InterPro"/>
</dbReference>
<dbReference type="AlphaFoldDB" id="A0A1G4SCN7"/>
<feature type="domain" description="Aldehyde oxidase/xanthine dehydrogenase a/b hammerhead" evidence="1">
    <location>
        <begin position="209"/>
        <end position="287"/>
    </location>
</feature>
<gene>
    <name evidence="2" type="ORF">SAMN02927900_03579</name>
</gene>
<sequence>MSIHDKVNLAVSRRHFLIGASLSGAGLVIGLRPSPSCAAVEAFEANAFIRIPAEGKIVFIMPSVEMGQGIYTSVAMLLAEELEVRLDQITLEHAPADPARYANPLLGDQITGGSLAIRAVYEQMRKAGATARIMLVNAAAHGWNVAVDTCKAEAGHVVHAASGRRADYGSLIQAAASEPVPQEVPLKSASSFKVIGQSIRRLDSPEKVNGTAKFGIDARPEGVSYAAIAICPHFGGKLRSVKDGPAMAVKGVRQVVRIEDAVAVVADNTGAARKGLAALSIEWEQGADGALSLADLEKRAEDAIGGNALPHINEGDVAKAESQHKPALEFVYRLPILTHSAMEPMNCTVHVRNDSCDVWVGTQVLGRARQVVADVTGLPLDKVVVHNHLLGGGFGRRLDVDGVILAAKIAKQVDGPVKVTWSREEDIRHDCYRYLNYSKITATLGADGMPVSWRHRVIGPSVMARWLPAFTRDGIDLDIMVGAETPYAIPNKYTDFVRHEAPDGMLTGNWRGVGATRNVPAIEGGIDELAHAAGIDPLDYRRRLLQHKPRLLGVLDLAAEKADWSTILPEGKGRGIALLEDFGSFAAMISEVSVGEDGKLKTDRIICAVDCGQIINPDTVEAQIQSGIIYGLSAALYGRITVQNGAVVEGNFDDSPVLRIHETPKIEVHIVPSSEAPGGIGEVGTPGVAPSLFNAIFAATGKRLRSLPIDQNELRRV</sequence>
<organism evidence="2 3">
    <name type="scientific">Rhizobium mongolense subsp. loessense</name>
    <dbReference type="NCBI Taxonomy" id="158890"/>
    <lineage>
        <taxon>Bacteria</taxon>
        <taxon>Pseudomonadati</taxon>
        <taxon>Pseudomonadota</taxon>
        <taxon>Alphaproteobacteria</taxon>
        <taxon>Hyphomicrobiales</taxon>
        <taxon>Rhizobiaceae</taxon>
        <taxon>Rhizobium/Agrobacterium group</taxon>
        <taxon>Rhizobium</taxon>
    </lineage>
</organism>
<dbReference type="Pfam" id="PF02738">
    <property type="entry name" value="MoCoBD_1"/>
    <property type="match status" value="1"/>
</dbReference>
<dbReference type="PANTHER" id="PTHR47495">
    <property type="entry name" value="ALDEHYDE DEHYDROGENASE"/>
    <property type="match status" value="1"/>
</dbReference>
<dbReference type="EMBL" id="FMTM01000005">
    <property type="protein sequence ID" value="SCW66325.1"/>
    <property type="molecule type" value="Genomic_DNA"/>
</dbReference>
<dbReference type="InterPro" id="IPR008274">
    <property type="entry name" value="AldOxase/xan_DH_MoCoBD1"/>
</dbReference>
<dbReference type="Proteomes" id="UP000199542">
    <property type="component" value="Unassembled WGS sequence"/>
</dbReference>
<accession>A0A1G4SCN7</accession>
<dbReference type="PANTHER" id="PTHR47495:SF2">
    <property type="entry name" value="ALDEHYDE DEHYDROGENASE"/>
    <property type="match status" value="1"/>
</dbReference>
<dbReference type="Gene3D" id="3.30.365.10">
    <property type="entry name" value="Aldehyde oxidase/xanthine dehydrogenase, molybdopterin binding domain"/>
    <property type="match status" value="4"/>
</dbReference>
<dbReference type="RefSeq" id="WP_092586487.1">
    <property type="nucleotide sequence ID" value="NZ_FMTM01000005.1"/>
</dbReference>
<dbReference type="SUPFAM" id="SSF56003">
    <property type="entry name" value="Molybdenum cofactor-binding domain"/>
    <property type="match status" value="2"/>
</dbReference>
<dbReference type="InterPro" id="IPR052516">
    <property type="entry name" value="N-heterocyclic_Hydroxylase"/>
</dbReference>
<dbReference type="PIRSF" id="PIRSF036389">
    <property type="entry name" value="IOR_B"/>
    <property type="match status" value="1"/>
</dbReference>
<proteinExistence type="predicted"/>
<dbReference type="PROSITE" id="PS51318">
    <property type="entry name" value="TAT"/>
    <property type="match status" value="1"/>
</dbReference>
<protein>
    <submittedName>
        <fullName evidence="2">Isoquinoline 1-oxidoreductase, beta subunit</fullName>
    </submittedName>
</protein>
<dbReference type="Pfam" id="PF20256">
    <property type="entry name" value="MoCoBD_2"/>
    <property type="match status" value="2"/>
</dbReference>
<evidence type="ECO:0000259" key="1">
    <source>
        <dbReference type="SMART" id="SM01008"/>
    </source>
</evidence>
<dbReference type="InterPro" id="IPR000674">
    <property type="entry name" value="Ald_Oxase/Xan_DH_a/b"/>
</dbReference>